<reference evidence="2 3" key="1">
    <citation type="submission" date="2019-03" db="EMBL/GenBank/DDBJ databases">
        <title>Genomic analyses of the natural microbiome of Caenorhabditis elegans.</title>
        <authorList>
            <person name="Samuel B."/>
        </authorList>
    </citation>
    <scope>NUCLEOTIDE SEQUENCE [LARGE SCALE GENOMIC DNA]</scope>
    <source>
        <strain evidence="2 3">JUb18</strain>
    </source>
</reference>
<dbReference type="EMBL" id="SNYA01000007">
    <property type="protein sequence ID" value="TDP90339.1"/>
    <property type="molecule type" value="Genomic_DNA"/>
</dbReference>
<dbReference type="Pfam" id="PF05534">
    <property type="entry name" value="HicB"/>
    <property type="match status" value="1"/>
</dbReference>
<feature type="region of interest" description="Disordered" evidence="1">
    <location>
        <begin position="158"/>
        <end position="178"/>
    </location>
</feature>
<evidence type="ECO:0000313" key="2">
    <source>
        <dbReference type="EMBL" id="TDP90339.1"/>
    </source>
</evidence>
<dbReference type="GO" id="GO:0006355">
    <property type="term" value="P:regulation of DNA-templated transcription"/>
    <property type="evidence" value="ECO:0007669"/>
    <property type="project" value="InterPro"/>
</dbReference>
<organism evidence="2 3">
    <name type="scientific">Leucobacter luti</name>
    <dbReference type="NCBI Taxonomy" id="340320"/>
    <lineage>
        <taxon>Bacteria</taxon>
        <taxon>Bacillati</taxon>
        <taxon>Actinomycetota</taxon>
        <taxon>Actinomycetes</taxon>
        <taxon>Micrococcales</taxon>
        <taxon>Microbacteriaceae</taxon>
        <taxon>Leucobacter</taxon>
    </lineage>
</organism>
<evidence type="ECO:0000313" key="3">
    <source>
        <dbReference type="Proteomes" id="UP000295601"/>
    </source>
</evidence>
<accession>A0A4R6RTT3</accession>
<proteinExistence type="predicted"/>
<name>A0A4R6RTT3_9MICO</name>
<dbReference type="InterPro" id="IPR010985">
    <property type="entry name" value="Ribbon_hlx_hlx"/>
</dbReference>
<gene>
    <name evidence="2" type="ORF">EDF62_2908</name>
</gene>
<evidence type="ECO:0000256" key="1">
    <source>
        <dbReference type="SAM" id="MobiDB-lite"/>
    </source>
</evidence>
<dbReference type="InterPro" id="IPR008651">
    <property type="entry name" value="Uncharacterised_HicB"/>
</dbReference>
<dbReference type="Proteomes" id="UP000295601">
    <property type="component" value="Unassembled WGS sequence"/>
</dbReference>
<comment type="caution">
    <text evidence="2">The sequence shown here is derived from an EMBL/GenBank/DDBJ whole genome shotgun (WGS) entry which is preliminary data.</text>
</comment>
<keyword evidence="3" id="KW-1185">Reference proteome</keyword>
<protein>
    <submittedName>
        <fullName evidence="2">HicB-like protein involved in pilus formation</fullName>
    </submittedName>
</protein>
<dbReference type="SUPFAM" id="SSF47598">
    <property type="entry name" value="Ribbon-helix-helix"/>
    <property type="match status" value="1"/>
</dbReference>
<dbReference type="AlphaFoldDB" id="A0A4R6RTT3"/>
<sequence length="178" mass="18268">MPHIAALQHQFLLSAAASGEEAQALAERLLLPLEAATRLTMLDALSEASEEITTELAPGSVDARLRGRDIEFVVVAPSDLGGGSAAADHSDVGPSAHAGPIEPAVAADSADTADATAVRTTLRIPESLKAQAELAAAAAGISLNTWLIRSIATALQPIPAPPRSESKPGRNHFSGWVS</sequence>